<evidence type="ECO:0000313" key="1">
    <source>
        <dbReference type="EMBL" id="KAG0715831.1"/>
    </source>
</evidence>
<dbReference type="Proteomes" id="UP000770661">
    <property type="component" value="Unassembled WGS sequence"/>
</dbReference>
<dbReference type="OrthoDB" id="8353640at2759"/>
<sequence>MEGNKIPKRQAVLCTDTWRSSKGLKHSYTQLLPQVSALIVAPKTIRNQRASTTEPSNIHLASGWSDIQDQPPTPGYSSSHAHPAFTFVVLEARNRSTYYPGLSWRPLNSADNGKFFKECITVLFCIVFP</sequence>
<comment type="caution">
    <text evidence="1">The sequence shown here is derived from an EMBL/GenBank/DDBJ whole genome shotgun (WGS) entry which is preliminary data.</text>
</comment>
<dbReference type="EMBL" id="JACEEZ010019317">
    <property type="protein sequence ID" value="KAG0715831.1"/>
    <property type="molecule type" value="Genomic_DNA"/>
</dbReference>
<accession>A0A8J5CNQ4</accession>
<reference evidence="1" key="1">
    <citation type="submission" date="2020-07" db="EMBL/GenBank/DDBJ databases">
        <title>The High-quality genome of the commercially important snow crab, Chionoecetes opilio.</title>
        <authorList>
            <person name="Jeong J.-H."/>
            <person name="Ryu S."/>
        </authorList>
    </citation>
    <scope>NUCLEOTIDE SEQUENCE</scope>
    <source>
        <strain evidence="1">MADBK_172401_WGS</strain>
        <tissue evidence="1">Digestive gland</tissue>
    </source>
</reference>
<proteinExistence type="predicted"/>
<keyword evidence="2" id="KW-1185">Reference proteome</keyword>
<name>A0A8J5CNQ4_CHIOP</name>
<gene>
    <name evidence="1" type="ORF">GWK47_001219</name>
</gene>
<dbReference type="AlphaFoldDB" id="A0A8J5CNQ4"/>
<protein>
    <submittedName>
        <fullName evidence="1">Uncharacterized protein</fullName>
    </submittedName>
</protein>
<organism evidence="1 2">
    <name type="scientific">Chionoecetes opilio</name>
    <name type="common">Atlantic snow crab</name>
    <name type="synonym">Cancer opilio</name>
    <dbReference type="NCBI Taxonomy" id="41210"/>
    <lineage>
        <taxon>Eukaryota</taxon>
        <taxon>Metazoa</taxon>
        <taxon>Ecdysozoa</taxon>
        <taxon>Arthropoda</taxon>
        <taxon>Crustacea</taxon>
        <taxon>Multicrustacea</taxon>
        <taxon>Malacostraca</taxon>
        <taxon>Eumalacostraca</taxon>
        <taxon>Eucarida</taxon>
        <taxon>Decapoda</taxon>
        <taxon>Pleocyemata</taxon>
        <taxon>Brachyura</taxon>
        <taxon>Eubrachyura</taxon>
        <taxon>Majoidea</taxon>
        <taxon>Majidae</taxon>
        <taxon>Chionoecetes</taxon>
    </lineage>
</organism>
<evidence type="ECO:0000313" key="2">
    <source>
        <dbReference type="Proteomes" id="UP000770661"/>
    </source>
</evidence>